<keyword evidence="1" id="KW-0812">Transmembrane</keyword>
<organism evidence="2">
    <name type="scientific">Candidatus Kentrum sp. LFY</name>
    <dbReference type="NCBI Taxonomy" id="2126342"/>
    <lineage>
        <taxon>Bacteria</taxon>
        <taxon>Pseudomonadati</taxon>
        <taxon>Pseudomonadota</taxon>
        <taxon>Gammaproteobacteria</taxon>
        <taxon>Candidatus Kentrum</taxon>
    </lineage>
</organism>
<evidence type="ECO:0000256" key="1">
    <source>
        <dbReference type="SAM" id="Phobius"/>
    </source>
</evidence>
<feature type="transmembrane region" description="Helical" evidence="1">
    <location>
        <begin position="51"/>
        <end position="68"/>
    </location>
</feature>
<feature type="transmembrane region" description="Helical" evidence="1">
    <location>
        <begin position="21"/>
        <end position="45"/>
    </location>
</feature>
<dbReference type="AlphaFoldDB" id="A0A450U4Z4"/>
<accession>A0A450U4Z4</accession>
<feature type="transmembrane region" description="Helical" evidence="1">
    <location>
        <begin position="89"/>
        <end position="107"/>
    </location>
</feature>
<evidence type="ECO:0000313" key="2">
    <source>
        <dbReference type="EMBL" id="VFJ86035.1"/>
    </source>
</evidence>
<feature type="transmembrane region" description="Helical" evidence="1">
    <location>
        <begin position="226"/>
        <end position="245"/>
    </location>
</feature>
<keyword evidence="1" id="KW-1133">Transmembrane helix</keyword>
<feature type="transmembrane region" description="Helical" evidence="1">
    <location>
        <begin position="113"/>
        <end position="130"/>
    </location>
</feature>
<feature type="transmembrane region" description="Helical" evidence="1">
    <location>
        <begin position="142"/>
        <end position="164"/>
    </location>
</feature>
<evidence type="ECO:0008006" key="3">
    <source>
        <dbReference type="Google" id="ProtNLM"/>
    </source>
</evidence>
<dbReference type="EMBL" id="CAADFF010000001">
    <property type="protein sequence ID" value="VFJ86035.1"/>
    <property type="molecule type" value="Genomic_DNA"/>
</dbReference>
<feature type="transmembrane region" description="Helical" evidence="1">
    <location>
        <begin position="257"/>
        <end position="275"/>
    </location>
</feature>
<gene>
    <name evidence="2" type="ORF">BECKLFY1418B_GA0070995_100165</name>
</gene>
<protein>
    <recommendedName>
        <fullName evidence="3">NQR2, RnfD, RnfE family</fullName>
    </recommendedName>
</protein>
<keyword evidence="1" id="KW-0472">Membrane</keyword>
<name>A0A450U4Z4_9GAMM</name>
<sequence length="316" mass="34842">MKTLGVKENTTLRFYPKGNPNLRLFALWYFALLITVWWVGGILYLGFEQSWLQFMVAIGAAMGMQWLLMRVHCTTHDFRPPWQGGFMKLAIFLIPAYIPGVAVAMLIYPNERLTPVIFAAVLAIASKAIFRAPVGEGQTQHIFNPSNLAITVTLFLFPAAVGFAPPYHFTENISGIWDWVVPGVVLLSGILVHAVSTGRLPLILAWLIGFIAQGLLRSFIFGTPMLAPLAPMTSVGFVLFTLYMLPDPGTTPIKWRTQVLFGLTVAIVYGFLQVFHVLFGLVVSLTLVCAMRGIWLHLVDLKGGAPSRSVPDPAQA</sequence>
<reference evidence="2" key="1">
    <citation type="submission" date="2019-02" db="EMBL/GenBank/DDBJ databases">
        <authorList>
            <person name="Gruber-Vodicka R. H."/>
            <person name="Seah K. B. B."/>
        </authorList>
    </citation>
    <scope>NUCLEOTIDE SEQUENCE</scope>
    <source>
        <strain evidence="2">BECK_M7</strain>
    </source>
</reference>
<proteinExistence type="predicted"/>